<keyword evidence="7 9" id="KW-0456">Lyase</keyword>
<dbReference type="PROSITE" id="PS00167">
    <property type="entry name" value="TRP_SYNTHASE_ALPHA"/>
    <property type="match status" value="1"/>
</dbReference>
<evidence type="ECO:0000313" key="11">
    <source>
        <dbReference type="EMBL" id="PPI88833.1"/>
    </source>
</evidence>
<gene>
    <name evidence="9" type="primary">trpA</name>
    <name evidence="11" type="ORF">CRV09_00790</name>
</gene>
<dbReference type="AlphaFoldDB" id="A0A2P5T2P8"/>
<comment type="function">
    <text evidence="1 9">The alpha subunit is responsible for the aldol cleavage of indoleglycerol phosphate to indole and glyceraldehyde 3-phosphate.</text>
</comment>
<keyword evidence="6 9" id="KW-0057">Aromatic amino acid biosynthesis</keyword>
<evidence type="ECO:0000256" key="2">
    <source>
        <dbReference type="ARBA" id="ARBA00004733"/>
    </source>
</evidence>
<evidence type="ECO:0000256" key="8">
    <source>
        <dbReference type="ARBA" id="ARBA00049047"/>
    </source>
</evidence>
<dbReference type="InterPro" id="IPR013785">
    <property type="entry name" value="Aldolase_TIM"/>
</dbReference>
<keyword evidence="4 9" id="KW-0028">Amino-acid biosynthesis</keyword>
<dbReference type="NCBIfam" id="TIGR00262">
    <property type="entry name" value="trpA"/>
    <property type="match status" value="1"/>
</dbReference>
<evidence type="ECO:0000256" key="9">
    <source>
        <dbReference type="HAMAP-Rule" id="MF_00131"/>
    </source>
</evidence>
<accession>A0A2P5T2P8</accession>
<evidence type="ECO:0000256" key="1">
    <source>
        <dbReference type="ARBA" id="ARBA00003365"/>
    </source>
</evidence>
<keyword evidence="5 9" id="KW-0822">Tryptophan biosynthesis</keyword>
<dbReference type="EC" id="4.2.1.20" evidence="9"/>
<dbReference type="PANTHER" id="PTHR43406">
    <property type="entry name" value="TRYPTOPHAN SYNTHASE, ALPHA CHAIN"/>
    <property type="match status" value="1"/>
</dbReference>
<dbReference type="Proteomes" id="UP000295937">
    <property type="component" value="Unassembled WGS sequence"/>
</dbReference>
<dbReference type="Gene3D" id="3.20.20.70">
    <property type="entry name" value="Aldolase class I"/>
    <property type="match status" value="1"/>
</dbReference>
<evidence type="ECO:0000256" key="3">
    <source>
        <dbReference type="ARBA" id="ARBA00011270"/>
    </source>
</evidence>
<comment type="caution">
    <text evidence="11">The sequence shown here is derived from an EMBL/GenBank/DDBJ whole genome shotgun (WGS) entry which is preliminary data.</text>
</comment>
<proteinExistence type="inferred from homology"/>
<name>A0A2P5T2P8_9GAMM</name>
<comment type="catalytic activity">
    <reaction evidence="8 9">
        <text>(1S,2R)-1-C-(indol-3-yl)glycerol 3-phosphate + L-serine = D-glyceraldehyde 3-phosphate + L-tryptophan + H2O</text>
        <dbReference type="Rhea" id="RHEA:10532"/>
        <dbReference type="ChEBI" id="CHEBI:15377"/>
        <dbReference type="ChEBI" id="CHEBI:33384"/>
        <dbReference type="ChEBI" id="CHEBI:57912"/>
        <dbReference type="ChEBI" id="CHEBI:58866"/>
        <dbReference type="ChEBI" id="CHEBI:59776"/>
        <dbReference type="EC" id="4.2.1.20"/>
    </reaction>
</comment>
<protein>
    <recommendedName>
        <fullName evidence="9">Tryptophan synthase alpha chain</fullName>
        <ecNumber evidence="9">4.2.1.20</ecNumber>
    </recommendedName>
</protein>
<dbReference type="CDD" id="cd04724">
    <property type="entry name" value="Tryptophan_synthase_alpha"/>
    <property type="match status" value="1"/>
</dbReference>
<dbReference type="Pfam" id="PF00290">
    <property type="entry name" value="Trp_syntA"/>
    <property type="match status" value="1"/>
</dbReference>
<evidence type="ECO:0000256" key="6">
    <source>
        <dbReference type="ARBA" id="ARBA00023141"/>
    </source>
</evidence>
<dbReference type="UniPathway" id="UPA00035">
    <property type="reaction ID" value="UER00044"/>
</dbReference>
<dbReference type="GO" id="GO:0005829">
    <property type="term" value="C:cytosol"/>
    <property type="evidence" value="ECO:0007669"/>
    <property type="project" value="TreeGrafter"/>
</dbReference>
<feature type="active site" description="Proton acceptor" evidence="9">
    <location>
        <position position="60"/>
    </location>
</feature>
<comment type="similarity">
    <text evidence="9 10">Belongs to the TrpA family.</text>
</comment>
<dbReference type="InterPro" id="IPR002028">
    <property type="entry name" value="Trp_synthase_suA"/>
</dbReference>
<evidence type="ECO:0000256" key="7">
    <source>
        <dbReference type="ARBA" id="ARBA00023239"/>
    </source>
</evidence>
<dbReference type="InterPro" id="IPR011060">
    <property type="entry name" value="RibuloseP-bd_barrel"/>
</dbReference>
<organism evidence="11 12">
    <name type="scientific">Candidatus Pantoea edessiphila</name>
    <dbReference type="NCBI Taxonomy" id="2044610"/>
    <lineage>
        <taxon>Bacteria</taxon>
        <taxon>Pseudomonadati</taxon>
        <taxon>Pseudomonadota</taxon>
        <taxon>Gammaproteobacteria</taxon>
        <taxon>Enterobacterales</taxon>
        <taxon>Erwiniaceae</taxon>
        <taxon>Pantoea</taxon>
    </lineage>
</organism>
<dbReference type="InterPro" id="IPR018204">
    <property type="entry name" value="Trp_synthase_alpha_AS"/>
</dbReference>
<dbReference type="HAMAP" id="MF_00131">
    <property type="entry name" value="Trp_synth_alpha"/>
    <property type="match status" value="1"/>
</dbReference>
<dbReference type="OrthoDB" id="9804578at2"/>
<evidence type="ECO:0000256" key="4">
    <source>
        <dbReference type="ARBA" id="ARBA00022605"/>
    </source>
</evidence>
<dbReference type="SUPFAM" id="SSF51366">
    <property type="entry name" value="Ribulose-phoshate binding barrel"/>
    <property type="match status" value="1"/>
</dbReference>
<comment type="pathway">
    <text evidence="2 9">Amino-acid biosynthesis; L-tryptophan biosynthesis; L-tryptophan from chorismate: step 5/5.</text>
</comment>
<dbReference type="RefSeq" id="WP_136132260.1">
    <property type="nucleotide sequence ID" value="NZ_PDKR01000001.1"/>
</dbReference>
<reference evidence="11 12" key="1">
    <citation type="journal article" date="2018" name="Genome Biol. Evol.">
        <title>Cladogenesis and Genomic Streamlining in Extracellular Endosymbionts of Tropical Stink Bugs.</title>
        <authorList>
            <person name="Otero-Bravo A."/>
            <person name="Goffredi S."/>
            <person name="Sabree Z.L."/>
        </authorList>
    </citation>
    <scope>NUCLEOTIDE SEQUENCE [LARGE SCALE GENOMIC DNA]</scope>
    <source>
        <strain evidence="11 12">SoEO</strain>
    </source>
</reference>
<sequence>MNRYQKLFNTLKNNKEGAFFPFVLLGDPTPKLSIKIIEALVEGGADGLELGMPFSDPLSDGPIIQKSNLRAFNAGITVEKCFNIITKIRYRYPKLPIGLLMYANLVFSNGIENFYSNCHKVDIDSILVADIPIEEAKVFIKTSLKYDINQVFICPPDSNVDLLRKISKYSCGYIYLLSRTGVTGTEKHANLIAPDILNKLRSYNSAPLVQGFGISNINQVKKIIKAGVDGVIVGSAIIKIIENYFDKIDVMIKEIKIIAKNFKSASINS</sequence>
<evidence type="ECO:0000256" key="10">
    <source>
        <dbReference type="RuleBase" id="RU003662"/>
    </source>
</evidence>
<evidence type="ECO:0000256" key="5">
    <source>
        <dbReference type="ARBA" id="ARBA00022822"/>
    </source>
</evidence>
<dbReference type="EMBL" id="PDKR01000001">
    <property type="protein sequence ID" value="PPI88833.1"/>
    <property type="molecule type" value="Genomic_DNA"/>
</dbReference>
<comment type="subunit">
    <text evidence="3 9">Tetramer of two alpha and two beta chains.</text>
</comment>
<feature type="active site" description="Proton acceptor" evidence="9">
    <location>
        <position position="49"/>
    </location>
</feature>
<dbReference type="GO" id="GO:0004834">
    <property type="term" value="F:tryptophan synthase activity"/>
    <property type="evidence" value="ECO:0007669"/>
    <property type="project" value="UniProtKB-UniRule"/>
</dbReference>
<dbReference type="FunFam" id="3.20.20.70:FF:000037">
    <property type="entry name" value="Tryptophan synthase alpha chain"/>
    <property type="match status" value="1"/>
</dbReference>
<evidence type="ECO:0000313" key="12">
    <source>
        <dbReference type="Proteomes" id="UP000295937"/>
    </source>
</evidence>
<dbReference type="PANTHER" id="PTHR43406:SF1">
    <property type="entry name" value="TRYPTOPHAN SYNTHASE ALPHA CHAIN, CHLOROPLASTIC"/>
    <property type="match status" value="1"/>
</dbReference>